<reference evidence="2 3" key="1">
    <citation type="journal article" date="2016" name="Nat. Commun.">
        <title>Thousands of microbial genomes shed light on interconnected biogeochemical processes in an aquifer system.</title>
        <authorList>
            <person name="Anantharaman K."/>
            <person name="Brown C.T."/>
            <person name="Hug L.A."/>
            <person name="Sharon I."/>
            <person name="Castelle C.J."/>
            <person name="Probst A.J."/>
            <person name="Thomas B.C."/>
            <person name="Singh A."/>
            <person name="Wilkins M.J."/>
            <person name="Karaoz U."/>
            <person name="Brodie E.L."/>
            <person name="Williams K.H."/>
            <person name="Hubbard S.S."/>
            <person name="Banfield J.F."/>
        </authorList>
    </citation>
    <scope>NUCLEOTIDE SEQUENCE [LARGE SCALE GENOMIC DNA]</scope>
</reference>
<comment type="caution">
    <text evidence="2">The sequence shown here is derived from an EMBL/GenBank/DDBJ whole genome shotgun (WGS) entry which is preliminary data.</text>
</comment>
<feature type="region of interest" description="Disordered" evidence="1">
    <location>
        <begin position="480"/>
        <end position="499"/>
    </location>
</feature>
<evidence type="ECO:0000313" key="2">
    <source>
        <dbReference type="EMBL" id="OGD72165.1"/>
    </source>
</evidence>
<evidence type="ECO:0000256" key="1">
    <source>
        <dbReference type="SAM" id="MobiDB-lite"/>
    </source>
</evidence>
<gene>
    <name evidence="2" type="ORF">A2703_00040</name>
</gene>
<evidence type="ECO:0000313" key="3">
    <source>
        <dbReference type="Proteomes" id="UP000177979"/>
    </source>
</evidence>
<sequence>MKEAKSKYAMVIDDYKAGYGRRVEGEPVKKMEEKASPSEGSIASPLTQREIAALSKPGFRRSAEELVTLGKLAQKHDLGEIPVSATVQPRQDEIEAARNTPAFQRTAEQNILLGGIETNPPTTPTEGTPPGPISMERTGGNAFKTQLEIVNERIQAQEAAEIEALRQRAKTETLGAEDQQRLNQAESTRIQNTPGVLRTAEDNTFLAAHQRETEDRARAEAEAARSKDEQRLSYLRQMEATEAVGDEEKAEILELETKLAPPPIQEVDTTAQAGADRQALDEARRTPGFQRTAEQRLLIAQFGETAQTTPELLDEEARLSRGRLITAAEVTTPTAEPITLTVAETEGAAALAEEAALSRGRLDIPTESAPVPAPEAEAAATPEAFPTYGELMASSDAEFMAFLYGLNEEMGFALLGQLNKEEGNQVNDRFERLFAEDELTPVEEVAPTDLSPTEPAEFVATYGAAQNAGADQVEDERAVAEAAEAEETEKAADEAEKGAAPFVPASGYTAADMGVTTSTRAEAAPVPEAGIATRFRGFLNRAWNGAVNYARTRLMPVEVRETVDGRQVTHWEAIAGYVFGGAIGAVETVLIQEWFPGAALLKGIANAALINGLNYGLREVYRRRREGAEDDTDRLVRLEREHKTAARFLRNAANGMATGVIVAGLTTAVIEAVHPGVFGHAATAGVVEQAPGVEHGTIADAARQAHEVATAPEGIADNVLHVDPKLGFWDENIMSSWFGGTEHFPNQENVARHILTKYWESGHAGQSFPTEALDMRFDSLPIQLQDALSKLYSANSLAEYVAAKPEIYPQLAEIGITFP</sequence>
<proteinExistence type="predicted"/>
<dbReference type="Proteomes" id="UP000177979">
    <property type="component" value="Unassembled WGS sequence"/>
</dbReference>
<organism evidence="2 3">
    <name type="scientific">Candidatus Collierbacteria bacterium RIFCSPHIGHO2_01_FULL_50_25</name>
    <dbReference type="NCBI Taxonomy" id="1817722"/>
    <lineage>
        <taxon>Bacteria</taxon>
        <taxon>Candidatus Collieribacteriota</taxon>
    </lineage>
</organism>
<feature type="compositionally biased region" description="Polar residues" evidence="1">
    <location>
        <begin position="38"/>
        <end position="47"/>
    </location>
</feature>
<accession>A0A1F5EXS7</accession>
<feature type="compositionally biased region" description="Basic and acidic residues" evidence="1">
    <location>
        <begin position="488"/>
        <end position="497"/>
    </location>
</feature>
<dbReference type="STRING" id="1817722.A2703_00040"/>
<name>A0A1F5EXS7_9BACT</name>
<dbReference type="EMBL" id="MFAG01000011">
    <property type="protein sequence ID" value="OGD72165.1"/>
    <property type="molecule type" value="Genomic_DNA"/>
</dbReference>
<protein>
    <submittedName>
        <fullName evidence="2">Uncharacterized protein</fullName>
    </submittedName>
</protein>
<dbReference type="AlphaFoldDB" id="A0A1F5EXS7"/>
<feature type="region of interest" description="Disordered" evidence="1">
    <location>
        <begin position="28"/>
        <end position="47"/>
    </location>
</feature>